<evidence type="ECO:0000259" key="4">
    <source>
        <dbReference type="PROSITE" id="PS50987"/>
    </source>
</evidence>
<dbReference type="NCBIfam" id="NF033788">
    <property type="entry name" value="HTH_metalloreg"/>
    <property type="match status" value="1"/>
</dbReference>
<dbReference type="OrthoDB" id="9804742at2"/>
<protein>
    <submittedName>
        <fullName evidence="5">Helix-turn-helix transcriptional regulator</fullName>
    </submittedName>
</protein>
<gene>
    <name evidence="5" type="ORF">F1189_13265</name>
</gene>
<dbReference type="InterPro" id="IPR001845">
    <property type="entry name" value="HTH_ArsR_DNA-bd_dom"/>
</dbReference>
<dbReference type="RefSeq" id="WP_150041298.1">
    <property type="nucleotide sequence ID" value="NZ_OW485601.1"/>
</dbReference>
<evidence type="ECO:0000256" key="1">
    <source>
        <dbReference type="ARBA" id="ARBA00023015"/>
    </source>
</evidence>
<keyword evidence="2" id="KW-0238">DNA-binding</keyword>
<dbReference type="SMART" id="SM00418">
    <property type="entry name" value="HTH_ARSR"/>
    <property type="match status" value="1"/>
</dbReference>
<evidence type="ECO:0000313" key="5">
    <source>
        <dbReference type="EMBL" id="KAA5611757.1"/>
    </source>
</evidence>
<dbReference type="PROSITE" id="PS50987">
    <property type="entry name" value="HTH_ARSR_2"/>
    <property type="match status" value="1"/>
</dbReference>
<comment type="caution">
    <text evidence="5">The sequence shown here is derived from an EMBL/GenBank/DDBJ whole genome shotgun (WGS) entry which is preliminary data.</text>
</comment>
<dbReference type="InterPro" id="IPR051011">
    <property type="entry name" value="Metal_resp_trans_reg"/>
</dbReference>
<dbReference type="SUPFAM" id="SSF46785">
    <property type="entry name" value="Winged helix' DNA-binding domain"/>
    <property type="match status" value="1"/>
</dbReference>
<feature type="domain" description="HTH arsR-type" evidence="4">
    <location>
        <begin position="1"/>
        <end position="95"/>
    </location>
</feature>
<reference evidence="5 6" key="1">
    <citation type="submission" date="2019-09" db="EMBL/GenBank/DDBJ databases">
        <title>Genome sequence of Rhodovastum atsumiense, a diverse member of the Acetobacteraceae family of non-sulfur purple photosynthetic bacteria.</title>
        <authorList>
            <person name="Meyer T."/>
            <person name="Kyndt J."/>
        </authorList>
    </citation>
    <scope>NUCLEOTIDE SEQUENCE [LARGE SCALE GENOMIC DNA]</scope>
    <source>
        <strain evidence="5 6">DSM 21279</strain>
    </source>
</reference>
<evidence type="ECO:0000256" key="3">
    <source>
        <dbReference type="ARBA" id="ARBA00023163"/>
    </source>
</evidence>
<organism evidence="5 6">
    <name type="scientific">Rhodovastum atsumiense</name>
    <dbReference type="NCBI Taxonomy" id="504468"/>
    <lineage>
        <taxon>Bacteria</taxon>
        <taxon>Pseudomonadati</taxon>
        <taxon>Pseudomonadota</taxon>
        <taxon>Alphaproteobacteria</taxon>
        <taxon>Acetobacterales</taxon>
        <taxon>Acetobacteraceae</taxon>
        <taxon>Rhodovastum</taxon>
    </lineage>
</organism>
<dbReference type="Gene3D" id="1.10.10.10">
    <property type="entry name" value="Winged helix-like DNA-binding domain superfamily/Winged helix DNA-binding domain"/>
    <property type="match status" value="1"/>
</dbReference>
<dbReference type="GO" id="GO:0003677">
    <property type="term" value="F:DNA binding"/>
    <property type="evidence" value="ECO:0007669"/>
    <property type="project" value="UniProtKB-KW"/>
</dbReference>
<keyword evidence="1" id="KW-0805">Transcription regulation</keyword>
<proteinExistence type="predicted"/>
<dbReference type="CDD" id="cd00090">
    <property type="entry name" value="HTH_ARSR"/>
    <property type="match status" value="1"/>
</dbReference>
<name>A0A5M6IV76_9PROT</name>
<dbReference type="EMBL" id="VWPK01000018">
    <property type="protein sequence ID" value="KAA5611757.1"/>
    <property type="molecule type" value="Genomic_DNA"/>
</dbReference>
<sequence>MDSQQIVKALGALAQETRLQAFRELVQDGPGGCPAGLLAERLGVPATTLSFHLSQLLQAGLISQRRVGRQLIYAARYEAMNGLIAFLTENCCGRGPQAGAACNPTCPQSPQELKDGHG</sequence>
<dbReference type="PANTHER" id="PTHR43132">
    <property type="entry name" value="ARSENICAL RESISTANCE OPERON REPRESSOR ARSR-RELATED"/>
    <property type="match status" value="1"/>
</dbReference>
<keyword evidence="3" id="KW-0804">Transcription</keyword>
<dbReference type="InterPro" id="IPR036390">
    <property type="entry name" value="WH_DNA-bd_sf"/>
</dbReference>
<dbReference type="Pfam" id="PF12840">
    <property type="entry name" value="HTH_20"/>
    <property type="match status" value="1"/>
</dbReference>
<dbReference type="AlphaFoldDB" id="A0A5M6IV76"/>
<keyword evidence="6" id="KW-1185">Reference proteome</keyword>
<dbReference type="PANTHER" id="PTHR43132:SF2">
    <property type="entry name" value="ARSENICAL RESISTANCE OPERON REPRESSOR ARSR-RELATED"/>
    <property type="match status" value="1"/>
</dbReference>
<dbReference type="Proteomes" id="UP000325255">
    <property type="component" value="Unassembled WGS sequence"/>
</dbReference>
<dbReference type="InterPro" id="IPR011991">
    <property type="entry name" value="ArsR-like_HTH"/>
</dbReference>
<dbReference type="GO" id="GO:0003700">
    <property type="term" value="F:DNA-binding transcription factor activity"/>
    <property type="evidence" value="ECO:0007669"/>
    <property type="project" value="InterPro"/>
</dbReference>
<evidence type="ECO:0000256" key="2">
    <source>
        <dbReference type="ARBA" id="ARBA00023125"/>
    </source>
</evidence>
<evidence type="ECO:0000313" key="6">
    <source>
        <dbReference type="Proteomes" id="UP000325255"/>
    </source>
</evidence>
<dbReference type="InterPro" id="IPR036388">
    <property type="entry name" value="WH-like_DNA-bd_sf"/>
</dbReference>
<accession>A0A5M6IV76</accession>